<dbReference type="eggNOG" id="KOG2063">
    <property type="taxonomic scope" value="Eukaryota"/>
</dbReference>
<dbReference type="STRING" id="3068.D8TYH3"/>
<name>D8TYH3_VOLCA</name>
<dbReference type="GO" id="GO:0006914">
    <property type="term" value="P:autophagy"/>
    <property type="evidence" value="ECO:0007669"/>
    <property type="project" value="TreeGrafter"/>
</dbReference>
<dbReference type="EMBL" id="GL378344">
    <property type="protein sequence ID" value="EFJ47553.1"/>
    <property type="molecule type" value="Genomic_DNA"/>
</dbReference>
<organism evidence="4">
    <name type="scientific">Volvox carteri f. nagariensis</name>
    <dbReference type="NCBI Taxonomy" id="3068"/>
    <lineage>
        <taxon>Eukaryota</taxon>
        <taxon>Viridiplantae</taxon>
        <taxon>Chlorophyta</taxon>
        <taxon>core chlorophytes</taxon>
        <taxon>Chlorophyceae</taxon>
        <taxon>CS clade</taxon>
        <taxon>Chlamydomonadales</taxon>
        <taxon>Volvocaceae</taxon>
        <taxon>Volvox</taxon>
    </lineage>
</organism>
<evidence type="ECO:0000259" key="2">
    <source>
        <dbReference type="Pfam" id="PF10367"/>
    </source>
</evidence>
<evidence type="ECO:0000256" key="1">
    <source>
        <dbReference type="SAM" id="MobiDB-lite"/>
    </source>
</evidence>
<dbReference type="Pfam" id="PF10367">
    <property type="entry name" value="zf-Vps39_C"/>
    <property type="match status" value="1"/>
</dbReference>
<sequence>MQDETFRTAFTFATLLRHRTSDAARRITAISLDTAAGRVFIGLASGHVEEHEIVVKHSYALDAGPSGTGLHATTRLVAEKRVSKQPVLSLACLPTASRLAILCEDGTAFVAAYDTWNVFALQGVRTAVAIAADPAPAAAAAAARWMPTDDSDTRNTDSGATATISGSKATGPAVPAAASIPPPRPVRLAVAVKSIATVAKLLVYSIAPSVGIAANQPPAHLLAQIPLQDAVQDLTWVGSGLFVQHATSYNLLQPGGRLLRIAEHGCCQPRMASAPWPGGRGGAADGAVASGRAVTTKPAAAAAAAAAASGNYFIAISDAEGVLVYDRTSSRLVQRIFWAHDDPWVTAAKRIPVAEDAGGGGGVAVATSGVVMLLQPVAPDLQRCDGAGAGAAARSFAARELLKRKRFDAALALIRSCRQAREGWADTALAQAGLLLLQVSPKGGSSFFGISRWRRSYVARTPFALWRRSYWGLHGSLQSGWGWWGVGGSGGGRWYWVSDLRGAGLDRICDDFLELRNSTTSSPRPSPSPPASLRSSAGAGAATAAASQLLLPRGEGGGEVAALAADAKRHIVSYLLRNRGRPGVVCLEGIDTLLVHLLVDAGETAVLEAFLEARSGGGGEGGGVEGEAGVTGGGLGAAAVMAAARGPQACVSPRDTALVAALEGAGRFHALAVLRAGRGQIPQSLELWESLALGGIAVLVLVVVVVAVSAYPLATLDASSCFSFSSYCKNLQPVLPPRSGQRTTRPGVAKRQWCGGGGGGGGGSDSRISGGNGKRVVTRVGVFATFRPCLSRPLPVADVMSLLQGRYDGVRWQYMHHLVYGSAAAAAAAAAPSSSFRTELPPATATGVMAAVPRHPSGGHDGVAAAAAAAAAHACSPPPLSTAAVLAGADRGGGGGGGGGAAIVPYGSGGVAVCFASGGGGGGGGTGAAAAAATAASSVSTAELSWLGTLGLLPAAAVTRQLLLAIRAARLAAGLNPDLEQYLDLDAATAAGAGGGGAAPGGVDGISFPTAAAAAAAGGLGDSLSLLRALSRSGDGAGMGTLMGLRAVLQHHLYCSKLYDAAIVLQLHCRQGDHPAALAVLALQLADVDGAICYCRSRCGQEGWLALLDLLLRPGGGREPDYGAACRVLAAEGAALAPLQVLEALNDDMPLHLAQGTLSRMVGSVQHRKRQGQILRALHRAQNLALRAEVAHLQASRVVLTDESLCPGCQRPLTTQVFYRYPSGVVLCASLRLMVIYLASQGVRDRKAEDDERNERPPQVPWLCSAPWLRPGAVSAVMCSYGHPRAPPAPASLDPPGRSSGAVLSAEVLTREAQRFPLPKMGLMQGVTSEHPSPGPPIHAQEGYTIQPLRCQLHPDSLCSFAELSSVLGYFSVDVPSRCMQAQAREVATEVRDNKSNYCQHSAYAHKYKSTRADHARRVPTVKAAVAHGRGC</sequence>
<dbReference type="InterPro" id="IPR032914">
    <property type="entry name" value="Vam6/VPS39/TRAP1"/>
</dbReference>
<protein>
    <recommendedName>
        <fullName evidence="2">Vacuolar sorting protein 39/Transforming growth factor beta receptor-associated zinc finger domain-containing protein</fullName>
    </recommendedName>
</protein>
<proteinExistence type="predicted"/>
<dbReference type="KEGG" id="vcn:VOLCADRAFT_91994"/>
<feature type="compositionally biased region" description="Polar residues" evidence="1">
    <location>
        <begin position="156"/>
        <end position="168"/>
    </location>
</feature>
<feature type="region of interest" description="Disordered" evidence="1">
    <location>
        <begin position="146"/>
        <end position="178"/>
    </location>
</feature>
<feature type="domain" description="Vacuolar sorting protein 39/Transforming growth factor beta receptor-associated zinc finger" evidence="2">
    <location>
        <begin position="1196"/>
        <end position="1228"/>
    </location>
</feature>
<dbReference type="InParanoid" id="D8TYH3"/>
<feature type="compositionally biased region" description="Gly residues" evidence="1">
    <location>
        <begin position="754"/>
        <end position="764"/>
    </location>
</feature>
<keyword evidence="4" id="KW-1185">Reference proteome</keyword>
<dbReference type="PANTHER" id="PTHR12894">
    <property type="entry name" value="CNH DOMAIN CONTAINING"/>
    <property type="match status" value="1"/>
</dbReference>
<dbReference type="Proteomes" id="UP000001058">
    <property type="component" value="Unassembled WGS sequence"/>
</dbReference>
<dbReference type="GeneID" id="9615550"/>
<feature type="region of interest" description="Disordered" evidence="1">
    <location>
        <begin position="737"/>
        <end position="772"/>
    </location>
</feature>
<dbReference type="GO" id="GO:0034058">
    <property type="term" value="P:endosomal vesicle fusion"/>
    <property type="evidence" value="ECO:0007669"/>
    <property type="project" value="TreeGrafter"/>
</dbReference>
<dbReference type="GO" id="GO:0016020">
    <property type="term" value="C:membrane"/>
    <property type="evidence" value="ECO:0007669"/>
    <property type="project" value="TreeGrafter"/>
</dbReference>
<dbReference type="PANTHER" id="PTHR12894:SF27">
    <property type="entry name" value="TRANSFORMING GROWTH FACTOR-BETA RECEPTOR-ASSOCIATED PROTEIN 1"/>
    <property type="match status" value="1"/>
</dbReference>
<dbReference type="OrthoDB" id="10258882at2759"/>
<evidence type="ECO:0000313" key="4">
    <source>
        <dbReference type="Proteomes" id="UP000001058"/>
    </source>
</evidence>
<dbReference type="InterPro" id="IPR019453">
    <property type="entry name" value="VPS39/TGFA1_Znf"/>
</dbReference>
<accession>D8TYH3</accession>
<evidence type="ECO:0000313" key="3">
    <source>
        <dbReference type="EMBL" id="EFJ47553.1"/>
    </source>
</evidence>
<reference evidence="3 4" key="1">
    <citation type="journal article" date="2010" name="Science">
        <title>Genomic analysis of organismal complexity in the multicellular green alga Volvox carteri.</title>
        <authorList>
            <person name="Prochnik S.E."/>
            <person name="Umen J."/>
            <person name="Nedelcu A.M."/>
            <person name="Hallmann A."/>
            <person name="Miller S.M."/>
            <person name="Nishii I."/>
            <person name="Ferris P."/>
            <person name="Kuo A."/>
            <person name="Mitros T."/>
            <person name="Fritz-Laylin L.K."/>
            <person name="Hellsten U."/>
            <person name="Chapman J."/>
            <person name="Simakov O."/>
            <person name="Rensing S.A."/>
            <person name="Terry A."/>
            <person name="Pangilinan J."/>
            <person name="Kapitonov V."/>
            <person name="Jurka J."/>
            <person name="Salamov A."/>
            <person name="Shapiro H."/>
            <person name="Schmutz J."/>
            <person name="Grimwood J."/>
            <person name="Lindquist E."/>
            <person name="Lucas S."/>
            <person name="Grigoriev I.V."/>
            <person name="Schmitt R."/>
            <person name="Kirk D."/>
            <person name="Rokhsar D.S."/>
        </authorList>
    </citation>
    <scope>NUCLEOTIDE SEQUENCE [LARGE SCALE GENOMIC DNA]</scope>
    <source>
        <strain evidence="4">f. Nagariensis / Eve</strain>
    </source>
</reference>
<dbReference type="RefSeq" id="XP_002951377.1">
    <property type="nucleotide sequence ID" value="XM_002951331.1"/>
</dbReference>
<gene>
    <name evidence="3" type="ORF">VOLCADRAFT_91994</name>
</gene>
<dbReference type="GO" id="GO:0005737">
    <property type="term" value="C:cytoplasm"/>
    <property type="evidence" value="ECO:0007669"/>
    <property type="project" value="TreeGrafter"/>
</dbReference>
<feature type="region of interest" description="Disordered" evidence="1">
    <location>
        <begin position="516"/>
        <end position="537"/>
    </location>
</feature>